<dbReference type="EMBL" id="LUGG01000013">
    <property type="protein sequence ID" value="OBZ71059.1"/>
    <property type="molecule type" value="Genomic_DNA"/>
</dbReference>
<reference evidence="1 2" key="1">
    <citation type="submission" date="2016-03" db="EMBL/GenBank/DDBJ databases">
        <title>Whole genome sequencing of Grifola frondosa 9006-11.</title>
        <authorList>
            <person name="Min B."/>
            <person name="Park H."/>
            <person name="Kim J.-G."/>
            <person name="Cho H."/>
            <person name="Oh Y.-L."/>
            <person name="Kong W.-S."/>
            <person name="Choi I.-G."/>
        </authorList>
    </citation>
    <scope>NUCLEOTIDE SEQUENCE [LARGE SCALE GENOMIC DNA]</scope>
    <source>
        <strain evidence="1 2">9006-11</strain>
    </source>
</reference>
<organism evidence="1 2">
    <name type="scientific">Grifola frondosa</name>
    <name type="common">Maitake</name>
    <name type="synonym">Polyporus frondosus</name>
    <dbReference type="NCBI Taxonomy" id="5627"/>
    <lineage>
        <taxon>Eukaryota</taxon>
        <taxon>Fungi</taxon>
        <taxon>Dikarya</taxon>
        <taxon>Basidiomycota</taxon>
        <taxon>Agaricomycotina</taxon>
        <taxon>Agaricomycetes</taxon>
        <taxon>Polyporales</taxon>
        <taxon>Grifolaceae</taxon>
        <taxon>Grifola</taxon>
    </lineage>
</organism>
<gene>
    <name evidence="1" type="ORF">A0H81_09321</name>
</gene>
<comment type="caution">
    <text evidence="1">The sequence shown here is derived from an EMBL/GenBank/DDBJ whole genome shotgun (WGS) entry which is preliminary data.</text>
</comment>
<evidence type="ECO:0000313" key="1">
    <source>
        <dbReference type="EMBL" id="OBZ71059.1"/>
    </source>
</evidence>
<sequence>MNNNHPLLPALKKITWLRETPASIPGLLLIIPRSLRGLHVDLGKLSSNAKDQESFLSAVRELLNGLFTDAPLIEKLAISCSGPELLYLGPKLLHIGPISELRRLRRLDLFGTIMDLEFLHFLSVHGFHALTIHPPAITLASGFTATKTLNGFQTLNSLSLGGDLQQLTQLFTIISPPLLSNLSIRMVGLAKVTDSAQFLSILGQKLAPSLHRIFLLITPFAVNAEAQSSVVEICRPLLGLRNLVSFEFIVPQTRIAFPDYELPDVAKAWPNATKIALNFWHGPVMPSVHSLIHFALHCPQLKVLELPHFNLNTLPGREEYPVLSHGLTRLTLGHNKCNVPRPKDLAEFLDCLFPELSIPACRANGIGADWELVFDSLATYQFARKYEMVRVG</sequence>
<dbReference type="Proteomes" id="UP000092993">
    <property type="component" value="Unassembled WGS sequence"/>
</dbReference>
<dbReference type="OrthoDB" id="2751365at2759"/>
<dbReference type="InterPro" id="IPR032675">
    <property type="entry name" value="LRR_dom_sf"/>
</dbReference>
<dbReference type="AlphaFoldDB" id="A0A1C7M3Y2"/>
<proteinExistence type="predicted"/>
<name>A0A1C7M3Y2_GRIFR</name>
<evidence type="ECO:0000313" key="2">
    <source>
        <dbReference type="Proteomes" id="UP000092993"/>
    </source>
</evidence>
<dbReference type="Gene3D" id="3.80.10.10">
    <property type="entry name" value="Ribonuclease Inhibitor"/>
    <property type="match status" value="1"/>
</dbReference>
<keyword evidence="2" id="KW-1185">Reference proteome</keyword>
<protein>
    <submittedName>
        <fullName evidence="1">Uncharacterized protein</fullName>
    </submittedName>
</protein>
<accession>A0A1C7M3Y2</accession>